<accession>A0A6S7JDR6</accession>
<name>A0A6S7JDR6_PARCT</name>
<dbReference type="Proteomes" id="UP001152795">
    <property type="component" value="Unassembled WGS sequence"/>
</dbReference>
<protein>
    <submittedName>
        <fullName evidence="1">Uncharacterized protein</fullName>
    </submittedName>
</protein>
<dbReference type="AlphaFoldDB" id="A0A6S7JDR6"/>
<dbReference type="EMBL" id="CACRXK020014619">
    <property type="protein sequence ID" value="CAB4027130.1"/>
    <property type="molecule type" value="Genomic_DNA"/>
</dbReference>
<evidence type="ECO:0000313" key="2">
    <source>
        <dbReference type="Proteomes" id="UP001152795"/>
    </source>
</evidence>
<proteinExistence type="predicted"/>
<keyword evidence="2" id="KW-1185">Reference proteome</keyword>
<comment type="caution">
    <text evidence="1">The sequence shown here is derived from an EMBL/GenBank/DDBJ whole genome shotgun (WGS) entry which is preliminary data.</text>
</comment>
<sequence length="162" mass="18310">MESPVARLSGAGSSYASAKLIDLLKKKPSATKIQRIDMLMSSRVTRIESYDVVIGSVDGSYEMEVRVTKVNKGELLRIDNPRYEQLIRKHQHLKQVEIADHDSKQQLPIHMILGSGEYARIKTRTVPLVGEDGDPAAELIKLGWKFYCRKGKSKEEKKSKEI</sequence>
<gene>
    <name evidence="1" type="ORF">PACLA_8A035823</name>
</gene>
<organism evidence="1 2">
    <name type="scientific">Paramuricea clavata</name>
    <name type="common">Red gorgonian</name>
    <name type="synonym">Violescent sea-whip</name>
    <dbReference type="NCBI Taxonomy" id="317549"/>
    <lineage>
        <taxon>Eukaryota</taxon>
        <taxon>Metazoa</taxon>
        <taxon>Cnidaria</taxon>
        <taxon>Anthozoa</taxon>
        <taxon>Octocorallia</taxon>
        <taxon>Malacalcyonacea</taxon>
        <taxon>Plexauridae</taxon>
        <taxon>Paramuricea</taxon>
    </lineage>
</organism>
<reference evidence="1" key="1">
    <citation type="submission" date="2020-04" db="EMBL/GenBank/DDBJ databases">
        <authorList>
            <person name="Alioto T."/>
            <person name="Alioto T."/>
            <person name="Gomez Garrido J."/>
        </authorList>
    </citation>
    <scope>NUCLEOTIDE SEQUENCE</scope>
    <source>
        <strain evidence="1">A484AB</strain>
    </source>
</reference>
<evidence type="ECO:0000313" key="1">
    <source>
        <dbReference type="EMBL" id="CAB4027130.1"/>
    </source>
</evidence>
<dbReference type="OrthoDB" id="5984638at2759"/>